<feature type="domain" description="Metallo-beta-lactamase" evidence="1">
    <location>
        <begin position="52"/>
        <end position="114"/>
    </location>
</feature>
<protein>
    <submittedName>
        <fullName evidence="2">Beta-lactamase-like domain protein</fullName>
    </submittedName>
</protein>
<proteinExistence type="predicted"/>
<reference evidence="2" key="1">
    <citation type="submission" date="2013-08" db="EMBL/GenBank/DDBJ databases">
        <authorList>
            <person name="Mendez C."/>
            <person name="Richter M."/>
            <person name="Ferrer M."/>
            <person name="Sanchez J."/>
        </authorList>
    </citation>
    <scope>NUCLEOTIDE SEQUENCE</scope>
</reference>
<reference evidence="2" key="2">
    <citation type="journal article" date="2014" name="ISME J.">
        <title>Microbial stratification in low pH oxic and suboxic macroscopic growths along an acid mine drainage.</title>
        <authorList>
            <person name="Mendez-Garcia C."/>
            <person name="Mesa V."/>
            <person name="Sprenger R.R."/>
            <person name="Richter M."/>
            <person name="Diez M.S."/>
            <person name="Solano J."/>
            <person name="Bargiela R."/>
            <person name="Golyshina O.V."/>
            <person name="Manteca A."/>
            <person name="Ramos J.L."/>
            <person name="Gallego J.R."/>
            <person name="Llorente I."/>
            <person name="Martins Dos Santos V.A."/>
            <person name="Jensen O.N."/>
            <person name="Pelaez A.I."/>
            <person name="Sanchez J."/>
            <person name="Ferrer M."/>
        </authorList>
    </citation>
    <scope>NUCLEOTIDE SEQUENCE</scope>
</reference>
<comment type="caution">
    <text evidence="2">The sequence shown here is derived from an EMBL/GenBank/DDBJ whole genome shotgun (WGS) entry which is preliminary data.</text>
</comment>
<name>T1CG10_9ZZZZ</name>
<feature type="non-terminal residue" evidence="2">
    <location>
        <position position="115"/>
    </location>
</feature>
<accession>T1CG10</accession>
<dbReference type="EMBL" id="AUZZ01001010">
    <property type="protein sequence ID" value="EQD65960.1"/>
    <property type="molecule type" value="Genomic_DNA"/>
</dbReference>
<dbReference type="Pfam" id="PF00753">
    <property type="entry name" value="Lactamase_B"/>
    <property type="match status" value="1"/>
</dbReference>
<evidence type="ECO:0000313" key="2">
    <source>
        <dbReference type="EMBL" id="EQD65960.1"/>
    </source>
</evidence>
<organism evidence="2">
    <name type="scientific">mine drainage metagenome</name>
    <dbReference type="NCBI Taxonomy" id="410659"/>
    <lineage>
        <taxon>unclassified sequences</taxon>
        <taxon>metagenomes</taxon>
        <taxon>ecological metagenomes</taxon>
    </lineage>
</organism>
<dbReference type="InterPro" id="IPR036866">
    <property type="entry name" value="RibonucZ/Hydroxyglut_hydro"/>
</dbReference>
<gene>
    <name evidence="2" type="ORF">B2A_01363</name>
</gene>
<sequence length="115" mass="12226">MIDRHASIPGAMSHEFGKHMPAADLPIRPGEPVRLSGRLWRLTCGNAGVMTGPGTNSYLIDAADGWTLIDPGPMDADHLRGLRALAAAPIRRILVTHTHPDHSPGAAALRQRTGA</sequence>
<dbReference type="AlphaFoldDB" id="T1CG10"/>
<dbReference type="InterPro" id="IPR001279">
    <property type="entry name" value="Metallo-B-lactamas"/>
</dbReference>
<dbReference type="Gene3D" id="3.60.15.10">
    <property type="entry name" value="Ribonuclease Z/Hydroxyacylglutathione hydrolase-like"/>
    <property type="match status" value="1"/>
</dbReference>
<evidence type="ECO:0000259" key="1">
    <source>
        <dbReference type="Pfam" id="PF00753"/>
    </source>
</evidence>
<dbReference type="SUPFAM" id="SSF56281">
    <property type="entry name" value="Metallo-hydrolase/oxidoreductase"/>
    <property type="match status" value="1"/>
</dbReference>